<evidence type="ECO:0000313" key="2">
    <source>
        <dbReference type="EMBL" id="NGN68685.1"/>
    </source>
</evidence>
<feature type="domain" description="SCP2" evidence="1">
    <location>
        <begin position="53"/>
        <end position="150"/>
    </location>
</feature>
<dbReference type="SUPFAM" id="SSF55718">
    <property type="entry name" value="SCP-like"/>
    <property type="match status" value="1"/>
</dbReference>
<dbReference type="Pfam" id="PF02036">
    <property type="entry name" value="SCP2"/>
    <property type="match status" value="1"/>
</dbReference>
<dbReference type="PANTHER" id="PTHR10094:SF25">
    <property type="entry name" value="SCP2 STEROL-BINDING DOMAIN-CONTAINING PROTEIN 1"/>
    <property type="match status" value="1"/>
</dbReference>
<reference evidence="2 3" key="1">
    <citation type="submission" date="2020-02" db="EMBL/GenBank/DDBJ databases">
        <title>Whole-genome analyses of novel actinobacteria.</title>
        <authorList>
            <person name="Sahin N."/>
        </authorList>
    </citation>
    <scope>NUCLEOTIDE SEQUENCE [LARGE SCALE GENOMIC DNA]</scope>
    <source>
        <strain evidence="2 3">A7024</strain>
    </source>
</reference>
<comment type="caution">
    <text evidence="2">The sequence shown here is derived from an EMBL/GenBank/DDBJ whole genome shotgun (WGS) entry which is preliminary data.</text>
</comment>
<dbReference type="InterPro" id="IPR036527">
    <property type="entry name" value="SCP2_sterol-bd_dom_sf"/>
</dbReference>
<proteinExistence type="predicted"/>
<accession>A0A6G4U8W9</accession>
<dbReference type="Proteomes" id="UP000481583">
    <property type="component" value="Unassembled WGS sequence"/>
</dbReference>
<evidence type="ECO:0000259" key="1">
    <source>
        <dbReference type="Pfam" id="PF02036"/>
    </source>
</evidence>
<dbReference type="AlphaFoldDB" id="A0A6G4U8W9"/>
<sequence>MADKTKAELESLDFASVSPEEFAKLVKGFSNKEIDELSSDDALRRRIAAEIFQRMESQFRPDAAGPLKAVIRWKITGESDIVYETAIADKKLTITEGRTEGEPRVTLVLGDAAFLKLVSGNGSPVSMFMTRKLKVAGDVGLAAKLPSLFDIPKA</sequence>
<name>A0A6G4U8W9_9ACTN</name>
<dbReference type="Gene3D" id="3.30.1050.10">
    <property type="entry name" value="SCP2 sterol-binding domain"/>
    <property type="match status" value="1"/>
</dbReference>
<gene>
    <name evidence="2" type="ORF">G5C51_32940</name>
</gene>
<organism evidence="2 3">
    <name type="scientific">Streptomyces coryli</name>
    <dbReference type="NCBI Taxonomy" id="1128680"/>
    <lineage>
        <taxon>Bacteria</taxon>
        <taxon>Bacillati</taxon>
        <taxon>Actinomycetota</taxon>
        <taxon>Actinomycetes</taxon>
        <taxon>Kitasatosporales</taxon>
        <taxon>Streptomycetaceae</taxon>
        <taxon>Streptomyces</taxon>
    </lineage>
</organism>
<keyword evidence="3" id="KW-1185">Reference proteome</keyword>
<protein>
    <submittedName>
        <fullName evidence="2">SCP2 sterol-binding domain-containing protein</fullName>
    </submittedName>
</protein>
<dbReference type="GO" id="GO:0005829">
    <property type="term" value="C:cytosol"/>
    <property type="evidence" value="ECO:0007669"/>
    <property type="project" value="TreeGrafter"/>
</dbReference>
<dbReference type="EMBL" id="JAAKZV010000222">
    <property type="protein sequence ID" value="NGN68685.1"/>
    <property type="molecule type" value="Genomic_DNA"/>
</dbReference>
<dbReference type="PANTHER" id="PTHR10094">
    <property type="entry name" value="STEROL CARRIER PROTEIN 2 SCP-2 FAMILY PROTEIN"/>
    <property type="match status" value="1"/>
</dbReference>
<dbReference type="RefSeq" id="WP_165242861.1">
    <property type="nucleotide sequence ID" value="NZ_JAAKZV010000222.1"/>
</dbReference>
<evidence type="ECO:0000313" key="3">
    <source>
        <dbReference type="Proteomes" id="UP000481583"/>
    </source>
</evidence>
<dbReference type="InterPro" id="IPR003033">
    <property type="entry name" value="SCP2_sterol-bd_dom"/>
</dbReference>